<sequence length="102" mass="11990">MIIDKIQYCDYDYTLKQIKHGNYYHFRIYKKQSNHKVVRGTEPKYLVKSEVDLLTDKRVYAGKDKAKIEQFAESMKDELTNIVFDVMSKTNSVDTKISITGE</sequence>
<evidence type="ECO:0000313" key="1">
    <source>
        <dbReference type="EMBL" id="EBO7435187.1"/>
    </source>
</evidence>
<reference evidence="1" key="1">
    <citation type="submission" date="2018-08" db="EMBL/GenBank/DDBJ databases">
        <authorList>
            <consortium name="PulseNet: The National Subtyping Network for Foodborne Disease Surveillance"/>
            <person name="Tarr C.L."/>
            <person name="Trees E."/>
            <person name="Katz L.S."/>
            <person name="Carleton-Romer H.A."/>
            <person name="Stroika S."/>
            <person name="Kucerova Z."/>
            <person name="Roache K.F."/>
            <person name="Sabol A.L."/>
            <person name="Besser J."/>
            <person name="Gerner-Smidt P."/>
        </authorList>
    </citation>
    <scope>NUCLEOTIDE SEQUENCE</scope>
    <source>
        <strain evidence="1">PNUSAS046152</strain>
    </source>
</reference>
<comment type="caution">
    <text evidence="1">The sequence shown here is derived from an EMBL/GenBank/DDBJ whole genome shotgun (WGS) entry which is preliminary data.</text>
</comment>
<dbReference type="AlphaFoldDB" id="A0A5U1KP58"/>
<accession>A0A5U1KP58</accession>
<protein>
    <submittedName>
        <fullName evidence="1">Uncharacterized protein</fullName>
    </submittedName>
</protein>
<name>A0A5U1KP58_SALER</name>
<gene>
    <name evidence="1" type="ORF">D0U91_23055</name>
</gene>
<proteinExistence type="predicted"/>
<dbReference type="EMBL" id="AAGJMH010000034">
    <property type="protein sequence ID" value="EBO7435187.1"/>
    <property type="molecule type" value="Genomic_DNA"/>
</dbReference>
<organism evidence="1">
    <name type="scientific">Salmonella enterica</name>
    <name type="common">Salmonella choleraesuis</name>
    <dbReference type="NCBI Taxonomy" id="28901"/>
    <lineage>
        <taxon>Bacteria</taxon>
        <taxon>Pseudomonadati</taxon>
        <taxon>Pseudomonadota</taxon>
        <taxon>Gammaproteobacteria</taxon>
        <taxon>Enterobacterales</taxon>
        <taxon>Enterobacteriaceae</taxon>
        <taxon>Salmonella</taxon>
    </lineage>
</organism>